<evidence type="ECO:0000313" key="1">
    <source>
        <dbReference type="EMBL" id="REK88634.1"/>
    </source>
</evidence>
<dbReference type="GO" id="GO:0000160">
    <property type="term" value="P:phosphorelay signal transduction system"/>
    <property type="evidence" value="ECO:0007669"/>
    <property type="project" value="InterPro"/>
</dbReference>
<evidence type="ECO:0000313" key="2">
    <source>
        <dbReference type="Proteomes" id="UP000262477"/>
    </source>
</evidence>
<keyword evidence="2" id="KW-1185">Reference proteome</keyword>
<dbReference type="OrthoDB" id="4244724at2"/>
<protein>
    <recommendedName>
        <fullName evidence="3">HAMP domain-containing protein</fullName>
    </recommendedName>
</protein>
<reference evidence="1 2" key="1">
    <citation type="submission" date="2018-08" db="EMBL/GenBank/DDBJ databases">
        <title>Streptomyces NEAU-D10 sp. nov., a novel Actinomycete isolated from soil.</title>
        <authorList>
            <person name="Jin L."/>
        </authorList>
    </citation>
    <scope>NUCLEOTIDE SEQUENCE [LARGE SCALE GENOMIC DNA]</scope>
    <source>
        <strain evidence="1 2">NEAU-D10</strain>
    </source>
</reference>
<gene>
    <name evidence="1" type="ORF">DY245_20350</name>
</gene>
<dbReference type="Proteomes" id="UP000262477">
    <property type="component" value="Unassembled WGS sequence"/>
</dbReference>
<comment type="caution">
    <text evidence="1">The sequence shown here is derived from an EMBL/GenBank/DDBJ whole genome shotgun (WGS) entry which is preliminary data.</text>
</comment>
<dbReference type="AlphaFoldDB" id="A0A371Q1T2"/>
<evidence type="ECO:0008006" key="3">
    <source>
        <dbReference type="Google" id="ProtNLM"/>
    </source>
</evidence>
<sequence>MNDELPDTDELRHAVRELAEALETMLNLLKADAIPRTPEAMSLIRRTITTLGESGDQLTNPVPAGEFLPLAAAINTMTAAAREQILDDAVAASPVPDHPSL</sequence>
<dbReference type="SUPFAM" id="SSF47226">
    <property type="entry name" value="Histidine-containing phosphotransfer domain, HPT domain"/>
    <property type="match status" value="1"/>
</dbReference>
<organism evidence="1 2">
    <name type="scientific">Streptomyces inhibens</name>
    <dbReference type="NCBI Taxonomy" id="2293571"/>
    <lineage>
        <taxon>Bacteria</taxon>
        <taxon>Bacillati</taxon>
        <taxon>Actinomycetota</taxon>
        <taxon>Actinomycetes</taxon>
        <taxon>Kitasatosporales</taxon>
        <taxon>Streptomycetaceae</taxon>
        <taxon>Streptomyces</taxon>
    </lineage>
</organism>
<dbReference type="RefSeq" id="WP_128508660.1">
    <property type="nucleotide sequence ID" value="NZ_QUAC01000158.1"/>
</dbReference>
<accession>A0A371Q1T2</accession>
<name>A0A371Q1T2_STRIH</name>
<dbReference type="InterPro" id="IPR036641">
    <property type="entry name" value="HPT_dom_sf"/>
</dbReference>
<dbReference type="EMBL" id="QUAC01000158">
    <property type="protein sequence ID" value="REK88634.1"/>
    <property type="molecule type" value="Genomic_DNA"/>
</dbReference>
<proteinExistence type="predicted"/>